<organism evidence="2 3">
    <name type="scientific">Leptobacterium flavescens</name>
    <dbReference type="NCBI Taxonomy" id="472055"/>
    <lineage>
        <taxon>Bacteria</taxon>
        <taxon>Pseudomonadati</taxon>
        <taxon>Bacteroidota</taxon>
        <taxon>Flavobacteriia</taxon>
        <taxon>Flavobacteriales</taxon>
        <taxon>Flavobacteriaceae</taxon>
        <taxon>Leptobacterium</taxon>
    </lineage>
</organism>
<evidence type="ECO:0000313" key="3">
    <source>
        <dbReference type="Proteomes" id="UP000468581"/>
    </source>
</evidence>
<dbReference type="AlphaFoldDB" id="A0A6P0URR4"/>
<sequence length="178" mass="20036">MKKIFSFVLLLCALSSYSQNESDKNESAWSKKNELKINALYLLFNGAEVTYERILNEESAIGISTLVSYDSDDDINYYISPYYRFYFGNKPAAGFFIEGFGMLNSSKTNIDVLFLADVINVDDNVTDFALGVGIGGKFISRRNFVVELNLGLGRNLFNTDEGRYEFVGKVGIHAGFRF</sequence>
<keyword evidence="1" id="KW-0732">Signal</keyword>
<proteinExistence type="predicted"/>
<dbReference type="EMBL" id="JAABOO010000003">
    <property type="protein sequence ID" value="NER14479.1"/>
    <property type="molecule type" value="Genomic_DNA"/>
</dbReference>
<keyword evidence="3" id="KW-1185">Reference proteome</keyword>
<dbReference type="Proteomes" id="UP000468581">
    <property type="component" value="Unassembled WGS sequence"/>
</dbReference>
<feature type="signal peptide" evidence="1">
    <location>
        <begin position="1"/>
        <end position="18"/>
    </location>
</feature>
<feature type="chain" id="PRO_5026717998" evidence="1">
    <location>
        <begin position="19"/>
        <end position="178"/>
    </location>
</feature>
<evidence type="ECO:0000313" key="2">
    <source>
        <dbReference type="EMBL" id="NER14479.1"/>
    </source>
</evidence>
<comment type="caution">
    <text evidence="2">The sequence shown here is derived from an EMBL/GenBank/DDBJ whole genome shotgun (WGS) entry which is preliminary data.</text>
</comment>
<dbReference type="RefSeq" id="WP_163607768.1">
    <property type="nucleotide sequence ID" value="NZ_JAABOO010000003.1"/>
</dbReference>
<reference evidence="2 3" key="1">
    <citation type="submission" date="2020-01" db="EMBL/GenBank/DDBJ databases">
        <title>Leptobacterium flavescens.</title>
        <authorList>
            <person name="Wang G."/>
        </authorList>
    </citation>
    <scope>NUCLEOTIDE SEQUENCE [LARGE SCALE GENOMIC DNA]</scope>
    <source>
        <strain evidence="2 3">KCTC 22160</strain>
    </source>
</reference>
<evidence type="ECO:0000256" key="1">
    <source>
        <dbReference type="SAM" id="SignalP"/>
    </source>
</evidence>
<protein>
    <submittedName>
        <fullName evidence="2">DUF3575 domain-containing protein</fullName>
    </submittedName>
</protein>
<accession>A0A6P0URR4</accession>
<name>A0A6P0URR4_9FLAO</name>
<gene>
    <name evidence="2" type="ORF">GWK08_13580</name>
</gene>